<dbReference type="Proteomes" id="UP000007104">
    <property type="component" value="Chromosome I"/>
</dbReference>
<dbReference type="HOGENOM" id="CLU_3305879_0_0_5"/>
<accession>A0A0H3G401</accession>
<dbReference type="AlphaFoldDB" id="A0A0H3G401"/>
<name>A0A0H3G401_BRUSU</name>
<evidence type="ECO:0000313" key="2">
    <source>
        <dbReference type="Proteomes" id="UP000007104"/>
    </source>
</evidence>
<dbReference type="EMBL" id="CP002997">
    <property type="protein sequence ID" value="AEM18900.1"/>
    <property type="molecule type" value="Genomic_DNA"/>
</dbReference>
<dbReference type="KEGG" id="bsi:BS1330_I1572"/>
<organism evidence="1 2">
    <name type="scientific">Brucella suis biovar 1 (strain 1330)</name>
    <dbReference type="NCBI Taxonomy" id="204722"/>
    <lineage>
        <taxon>Bacteria</taxon>
        <taxon>Pseudomonadati</taxon>
        <taxon>Pseudomonadota</taxon>
        <taxon>Alphaproteobacteria</taxon>
        <taxon>Hyphomicrobiales</taxon>
        <taxon>Brucellaceae</taxon>
        <taxon>Brucella/Ochrobactrum group</taxon>
        <taxon>Brucella</taxon>
    </lineage>
</organism>
<dbReference type="KEGG" id="bms:BR1578"/>
<protein>
    <submittedName>
        <fullName evidence="1">Uncharacterized protein</fullName>
    </submittedName>
</protein>
<evidence type="ECO:0000313" key="1">
    <source>
        <dbReference type="EMBL" id="AEM18900.1"/>
    </source>
</evidence>
<sequence length="39" mass="4652">MTDGSEKQWETAVSGRVNRFYAGNCNERRNQEHFRRYGT</sequence>
<proteinExistence type="predicted"/>
<reference evidence="1 2" key="1">
    <citation type="journal article" date="2011" name="J. Bacteriol.">
        <title>Revised genome sequence of Brucella suis 1330.</title>
        <authorList>
            <person name="Tae H."/>
            <person name="Shallom S."/>
            <person name="Settlage R."/>
            <person name="Preston D."/>
            <person name="Adams L.G."/>
            <person name="Garner H.R."/>
        </authorList>
    </citation>
    <scope>NUCLEOTIDE SEQUENCE [LARGE SCALE GENOMIC DNA]</scope>
    <source>
        <strain evidence="1 2">1330</strain>
    </source>
</reference>
<keyword evidence="2" id="KW-1185">Reference proteome</keyword>
<gene>
    <name evidence="1" type="ordered locus">BS1330_I1572</name>
</gene>